<dbReference type="InterPro" id="IPR044730">
    <property type="entry name" value="RNase_H-like_dom_plant"/>
</dbReference>
<dbReference type="Gramene" id="OIT22862">
    <property type="protein sequence ID" value="OIT22862"/>
    <property type="gene ID" value="A4A49_61824"/>
</dbReference>
<dbReference type="Proteomes" id="UP000187609">
    <property type="component" value="Unassembled WGS sequence"/>
</dbReference>
<dbReference type="InterPro" id="IPR012337">
    <property type="entry name" value="RNaseH-like_sf"/>
</dbReference>
<dbReference type="PANTHER" id="PTHR47723">
    <property type="entry name" value="OS05G0353850 PROTEIN"/>
    <property type="match status" value="1"/>
</dbReference>
<dbReference type="SUPFAM" id="SSF53098">
    <property type="entry name" value="Ribonuclease H-like"/>
    <property type="match status" value="1"/>
</dbReference>
<reference evidence="2" key="1">
    <citation type="submission" date="2016-11" db="EMBL/GenBank/DDBJ databases">
        <title>The genome of Nicotiana attenuata.</title>
        <authorList>
            <person name="Xu S."/>
            <person name="Brockmoeller T."/>
            <person name="Gaquerel E."/>
            <person name="Navarro A."/>
            <person name="Kuhl H."/>
            <person name="Gase K."/>
            <person name="Ling Z."/>
            <person name="Zhou W."/>
            <person name="Kreitzer C."/>
            <person name="Stanke M."/>
            <person name="Tang H."/>
            <person name="Lyons E."/>
            <person name="Pandey P."/>
            <person name="Pandey S.P."/>
            <person name="Timmermann B."/>
            <person name="Baldwin I.T."/>
        </authorList>
    </citation>
    <scope>NUCLEOTIDE SEQUENCE [LARGE SCALE GENOMIC DNA]</scope>
    <source>
        <strain evidence="2">UT</strain>
    </source>
</reference>
<dbReference type="InterPro" id="IPR002156">
    <property type="entry name" value="RNaseH_domain"/>
</dbReference>
<protein>
    <submittedName>
        <fullName evidence="2">Ribonuclease h protein</fullName>
    </submittedName>
</protein>
<name>A0A1J6K0M0_NICAT</name>
<dbReference type="InterPro" id="IPR036397">
    <property type="entry name" value="RNaseH_sf"/>
</dbReference>
<dbReference type="GO" id="GO:0004523">
    <property type="term" value="F:RNA-DNA hybrid ribonuclease activity"/>
    <property type="evidence" value="ECO:0007669"/>
    <property type="project" value="InterPro"/>
</dbReference>
<evidence type="ECO:0000313" key="2">
    <source>
        <dbReference type="EMBL" id="OIT22862.1"/>
    </source>
</evidence>
<dbReference type="AlphaFoldDB" id="A0A1J6K0M0"/>
<evidence type="ECO:0000259" key="1">
    <source>
        <dbReference type="Pfam" id="PF13456"/>
    </source>
</evidence>
<evidence type="ECO:0000313" key="3">
    <source>
        <dbReference type="Proteomes" id="UP000187609"/>
    </source>
</evidence>
<comment type="caution">
    <text evidence="2">The sequence shown here is derived from an EMBL/GenBank/DDBJ whole genome shotgun (WGS) entry which is preliminary data.</text>
</comment>
<organism evidence="2 3">
    <name type="scientific">Nicotiana attenuata</name>
    <name type="common">Coyote tobacco</name>
    <dbReference type="NCBI Taxonomy" id="49451"/>
    <lineage>
        <taxon>Eukaryota</taxon>
        <taxon>Viridiplantae</taxon>
        <taxon>Streptophyta</taxon>
        <taxon>Embryophyta</taxon>
        <taxon>Tracheophyta</taxon>
        <taxon>Spermatophyta</taxon>
        <taxon>Magnoliopsida</taxon>
        <taxon>eudicotyledons</taxon>
        <taxon>Gunneridae</taxon>
        <taxon>Pentapetalae</taxon>
        <taxon>asterids</taxon>
        <taxon>lamiids</taxon>
        <taxon>Solanales</taxon>
        <taxon>Solanaceae</taxon>
        <taxon>Nicotianoideae</taxon>
        <taxon>Nicotianeae</taxon>
        <taxon>Nicotiana</taxon>
    </lineage>
</organism>
<dbReference type="Gene3D" id="3.30.420.10">
    <property type="entry name" value="Ribonuclease H-like superfamily/Ribonuclease H"/>
    <property type="match status" value="1"/>
</dbReference>
<dbReference type="GO" id="GO:0003676">
    <property type="term" value="F:nucleic acid binding"/>
    <property type="evidence" value="ECO:0007669"/>
    <property type="project" value="InterPro"/>
</dbReference>
<sequence>MEYLHCSNINCNKVDRPLQVTTKWEPPTIHQLKLNIDGAFKGRFKQGGIGGVLRYSTGKWILGFTKKTNGSSPLYIELEALCYRLQIAVAYQFTNLEIEKDSASIPSLIESIYSPPCNELISKCRYWLKMLGNPPSLHNFREGNKIAHELAKYGVRQANVYYSQIYSEVPDYLRDTVRADKEGINVTRTTTTNVVVLNNLAMLENSLMSSFGCNATSTSMHTSAPNGRIRPCNYAT</sequence>
<accession>A0A1J6K0M0</accession>
<proteinExistence type="predicted"/>
<dbReference type="InterPro" id="IPR053151">
    <property type="entry name" value="RNase_H-like"/>
</dbReference>
<dbReference type="Pfam" id="PF13456">
    <property type="entry name" value="RVT_3"/>
    <property type="match status" value="1"/>
</dbReference>
<gene>
    <name evidence="2" type="ORF">A4A49_61824</name>
</gene>
<dbReference type="EMBL" id="MJEQ01003451">
    <property type="protein sequence ID" value="OIT22862.1"/>
    <property type="molecule type" value="Genomic_DNA"/>
</dbReference>
<keyword evidence="3" id="KW-1185">Reference proteome</keyword>
<dbReference type="CDD" id="cd06222">
    <property type="entry name" value="RNase_H_like"/>
    <property type="match status" value="1"/>
</dbReference>
<feature type="domain" description="RNase H type-1" evidence="1">
    <location>
        <begin position="35"/>
        <end position="153"/>
    </location>
</feature>
<dbReference type="SMR" id="A0A1J6K0M0"/>
<dbReference type="PANTHER" id="PTHR47723:SF19">
    <property type="entry name" value="POLYNUCLEOTIDYL TRANSFERASE, RIBONUCLEASE H-LIKE SUPERFAMILY PROTEIN"/>
    <property type="match status" value="1"/>
</dbReference>